<evidence type="ECO:0000313" key="3">
    <source>
        <dbReference type="Proteomes" id="UP000789375"/>
    </source>
</evidence>
<dbReference type="AlphaFoldDB" id="A0A9N9DLW9"/>
<feature type="transmembrane region" description="Helical" evidence="1">
    <location>
        <begin position="63"/>
        <end position="86"/>
    </location>
</feature>
<dbReference type="EMBL" id="CAJVPP010003907">
    <property type="protein sequence ID" value="CAG8639808.1"/>
    <property type="molecule type" value="Genomic_DNA"/>
</dbReference>
<dbReference type="Proteomes" id="UP000789375">
    <property type="component" value="Unassembled WGS sequence"/>
</dbReference>
<organism evidence="2 3">
    <name type="scientific">Funneliformis mosseae</name>
    <name type="common">Endomycorrhizal fungus</name>
    <name type="synonym">Glomus mosseae</name>
    <dbReference type="NCBI Taxonomy" id="27381"/>
    <lineage>
        <taxon>Eukaryota</taxon>
        <taxon>Fungi</taxon>
        <taxon>Fungi incertae sedis</taxon>
        <taxon>Mucoromycota</taxon>
        <taxon>Glomeromycotina</taxon>
        <taxon>Glomeromycetes</taxon>
        <taxon>Glomerales</taxon>
        <taxon>Glomeraceae</taxon>
        <taxon>Funneliformis</taxon>
    </lineage>
</organism>
<sequence length="117" mass="13465">MSSSSNFTIEEFHTLTEILALTGGVLIFLNGRNMTTYIVLLKLLDFVSDVTFLINTVKIFPKLFFLSLMTLTVPAMLNLLFVLGVMMRQTQQTNKRDFRDWLKKHIIMTTIITILSM</sequence>
<protein>
    <submittedName>
        <fullName evidence="2">1940_t:CDS:1</fullName>
    </submittedName>
</protein>
<accession>A0A9N9DLW9</accession>
<name>A0A9N9DLW9_FUNMO</name>
<keyword evidence="3" id="KW-1185">Reference proteome</keyword>
<gene>
    <name evidence="2" type="ORF">FMOSSE_LOCUS10928</name>
</gene>
<keyword evidence="1" id="KW-1133">Transmembrane helix</keyword>
<feature type="non-terminal residue" evidence="2">
    <location>
        <position position="117"/>
    </location>
</feature>
<proteinExistence type="predicted"/>
<keyword evidence="1" id="KW-0472">Membrane</keyword>
<keyword evidence="1" id="KW-0812">Transmembrane</keyword>
<comment type="caution">
    <text evidence="2">The sequence shown here is derived from an EMBL/GenBank/DDBJ whole genome shotgun (WGS) entry which is preliminary data.</text>
</comment>
<evidence type="ECO:0000313" key="2">
    <source>
        <dbReference type="EMBL" id="CAG8639808.1"/>
    </source>
</evidence>
<feature type="transmembrane region" description="Helical" evidence="1">
    <location>
        <begin position="12"/>
        <end position="30"/>
    </location>
</feature>
<reference evidence="2" key="1">
    <citation type="submission" date="2021-06" db="EMBL/GenBank/DDBJ databases">
        <authorList>
            <person name="Kallberg Y."/>
            <person name="Tangrot J."/>
            <person name="Rosling A."/>
        </authorList>
    </citation>
    <scope>NUCLEOTIDE SEQUENCE</scope>
    <source>
        <strain evidence="2">87-6 pot B 2015</strain>
    </source>
</reference>
<evidence type="ECO:0000256" key="1">
    <source>
        <dbReference type="SAM" id="Phobius"/>
    </source>
</evidence>